<sequence length="94" mass="11153">EIITKLNEWLYIIENKKIIENKSDIVHESDIKSASDIKKEIIVENESENRIRKQFLENDEISKTLPMITEKLSDIYTSKPYNISEIHTRLSKIY</sequence>
<feature type="non-terminal residue" evidence="1">
    <location>
        <position position="1"/>
    </location>
</feature>
<keyword evidence="2" id="KW-1185">Reference proteome</keyword>
<organism evidence="1 2">
    <name type="scientific">Gigaspora margarita</name>
    <dbReference type="NCBI Taxonomy" id="4874"/>
    <lineage>
        <taxon>Eukaryota</taxon>
        <taxon>Fungi</taxon>
        <taxon>Fungi incertae sedis</taxon>
        <taxon>Mucoromycota</taxon>
        <taxon>Glomeromycotina</taxon>
        <taxon>Glomeromycetes</taxon>
        <taxon>Diversisporales</taxon>
        <taxon>Gigasporaceae</taxon>
        <taxon>Gigaspora</taxon>
    </lineage>
</organism>
<name>A0ABN7XIM3_GIGMA</name>
<evidence type="ECO:0000313" key="2">
    <source>
        <dbReference type="Proteomes" id="UP000789901"/>
    </source>
</evidence>
<proteinExistence type="predicted"/>
<protein>
    <submittedName>
        <fullName evidence="1">33187_t:CDS:1</fullName>
    </submittedName>
</protein>
<gene>
    <name evidence="1" type="ORF">GMARGA_LOCUS43456</name>
</gene>
<feature type="non-terminal residue" evidence="1">
    <location>
        <position position="94"/>
    </location>
</feature>
<comment type="caution">
    <text evidence="1">The sequence shown here is derived from an EMBL/GenBank/DDBJ whole genome shotgun (WGS) entry which is preliminary data.</text>
</comment>
<dbReference type="EMBL" id="CAJVQB010140603">
    <property type="protein sequence ID" value="CAG8854635.1"/>
    <property type="molecule type" value="Genomic_DNA"/>
</dbReference>
<dbReference type="Proteomes" id="UP000789901">
    <property type="component" value="Unassembled WGS sequence"/>
</dbReference>
<accession>A0ABN7XIM3</accession>
<reference evidence="1 2" key="1">
    <citation type="submission" date="2021-06" db="EMBL/GenBank/DDBJ databases">
        <authorList>
            <person name="Kallberg Y."/>
            <person name="Tangrot J."/>
            <person name="Rosling A."/>
        </authorList>
    </citation>
    <scope>NUCLEOTIDE SEQUENCE [LARGE SCALE GENOMIC DNA]</scope>
    <source>
        <strain evidence="1 2">120-4 pot B 10/14</strain>
    </source>
</reference>
<evidence type="ECO:0000313" key="1">
    <source>
        <dbReference type="EMBL" id="CAG8854635.1"/>
    </source>
</evidence>